<dbReference type="Proteomes" id="UP000193467">
    <property type="component" value="Unassembled WGS sequence"/>
</dbReference>
<keyword evidence="2" id="KW-0805">Transcription regulation</keyword>
<feature type="compositionally biased region" description="Pro residues" evidence="6">
    <location>
        <begin position="1"/>
        <end position="11"/>
    </location>
</feature>
<evidence type="ECO:0008006" key="9">
    <source>
        <dbReference type="Google" id="ProtNLM"/>
    </source>
</evidence>
<dbReference type="PANTHER" id="PTHR31845:SF17">
    <property type="entry name" value="ZN(II)2CYS6 TRANSCRIPTION FACTOR (EUROFUNG)"/>
    <property type="match status" value="1"/>
</dbReference>
<evidence type="ECO:0000256" key="1">
    <source>
        <dbReference type="ARBA" id="ARBA00004123"/>
    </source>
</evidence>
<keyword evidence="3" id="KW-0238">DNA-binding</keyword>
<evidence type="ECO:0000313" key="8">
    <source>
        <dbReference type="Proteomes" id="UP000193467"/>
    </source>
</evidence>
<dbReference type="InParanoid" id="A0A1Y2DFY9"/>
<evidence type="ECO:0000256" key="4">
    <source>
        <dbReference type="ARBA" id="ARBA00023163"/>
    </source>
</evidence>
<organism evidence="7 8">
    <name type="scientific">Leucosporidium creatinivorum</name>
    <dbReference type="NCBI Taxonomy" id="106004"/>
    <lineage>
        <taxon>Eukaryota</taxon>
        <taxon>Fungi</taxon>
        <taxon>Dikarya</taxon>
        <taxon>Basidiomycota</taxon>
        <taxon>Pucciniomycotina</taxon>
        <taxon>Microbotryomycetes</taxon>
        <taxon>Leucosporidiales</taxon>
        <taxon>Leucosporidium</taxon>
    </lineage>
</organism>
<feature type="region of interest" description="Disordered" evidence="6">
    <location>
        <begin position="127"/>
        <end position="194"/>
    </location>
</feature>
<feature type="region of interest" description="Disordered" evidence="6">
    <location>
        <begin position="227"/>
        <end position="260"/>
    </location>
</feature>
<dbReference type="GO" id="GO:0005634">
    <property type="term" value="C:nucleus"/>
    <property type="evidence" value="ECO:0007669"/>
    <property type="project" value="UniProtKB-SubCell"/>
</dbReference>
<evidence type="ECO:0000256" key="5">
    <source>
        <dbReference type="ARBA" id="ARBA00023242"/>
    </source>
</evidence>
<feature type="region of interest" description="Disordered" evidence="6">
    <location>
        <begin position="1"/>
        <end position="23"/>
    </location>
</feature>
<dbReference type="GO" id="GO:0000976">
    <property type="term" value="F:transcription cis-regulatory region binding"/>
    <property type="evidence" value="ECO:0007669"/>
    <property type="project" value="TreeGrafter"/>
</dbReference>
<feature type="compositionally biased region" description="Polar residues" evidence="6">
    <location>
        <begin position="133"/>
        <end position="142"/>
    </location>
</feature>
<proteinExistence type="predicted"/>
<evidence type="ECO:0000256" key="3">
    <source>
        <dbReference type="ARBA" id="ARBA00023125"/>
    </source>
</evidence>
<dbReference type="GO" id="GO:0000981">
    <property type="term" value="F:DNA-binding transcription factor activity, RNA polymerase II-specific"/>
    <property type="evidence" value="ECO:0007669"/>
    <property type="project" value="TreeGrafter"/>
</dbReference>
<gene>
    <name evidence="7" type="ORF">BCR35DRAFT_309542</name>
</gene>
<keyword evidence="4" id="KW-0804">Transcription</keyword>
<name>A0A1Y2DFY9_9BASI</name>
<evidence type="ECO:0000256" key="6">
    <source>
        <dbReference type="SAM" id="MobiDB-lite"/>
    </source>
</evidence>
<dbReference type="InterPro" id="IPR051089">
    <property type="entry name" value="prtT"/>
</dbReference>
<comment type="caution">
    <text evidence="7">The sequence shown here is derived from an EMBL/GenBank/DDBJ whole genome shotgun (WGS) entry which is preliminary data.</text>
</comment>
<accession>A0A1Y2DFY9</accession>
<feature type="compositionally biased region" description="Basic and acidic residues" evidence="6">
    <location>
        <begin position="241"/>
        <end position="254"/>
    </location>
</feature>
<keyword evidence="8" id="KW-1185">Reference proteome</keyword>
<dbReference type="STRING" id="106004.A0A1Y2DFY9"/>
<protein>
    <recommendedName>
        <fullName evidence="9">Transcription factor domain-containing protein</fullName>
    </recommendedName>
</protein>
<comment type="subcellular location">
    <subcellularLocation>
        <location evidence="1">Nucleus</location>
    </subcellularLocation>
</comment>
<reference evidence="7 8" key="1">
    <citation type="submission" date="2016-07" db="EMBL/GenBank/DDBJ databases">
        <title>Pervasive Adenine N6-methylation of Active Genes in Fungi.</title>
        <authorList>
            <consortium name="DOE Joint Genome Institute"/>
            <person name="Mondo S.J."/>
            <person name="Dannebaum R.O."/>
            <person name="Kuo R.C."/>
            <person name="Labutti K."/>
            <person name="Haridas S."/>
            <person name="Kuo A."/>
            <person name="Salamov A."/>
            <person name="Ahrendt S.R."/>
            <person name="Lipzen A."/>
            <person name="Sullivan W."/>
            <person name="Andreopoulos W.B."/>
            <person name="Clum A."/>
            <person name="Lindquist E."/>
            <person name="Daum C."/>
            <person name="Ramamoorthy G.K."/>
            <person name="Gryganskyi A."/>
            <person name="Culley D."/>
            <person name="Magnuson J.K."/>
            <person name="James T.Y."/>
            <person name="O'Malley M.A."/>
            <person name="Stajich J.E."/>
            <person name="Spatafora J.W."/>
            <person name="Visel A."/>
            <person name="Grigoriev I.V."/>
        </authorList>
    </citation>
    <scope>NUCLEOTIDE SEQUENCE [LARGE SCALE GENOMIC DNA]</scope>
    <source>
        <strain evidence="7 8">62-1032</strain>
    </source>
</reference>
<dbReference type="EMBL" id="MCGR01000080">
    <property type="protein sequence ID" value="ORY58004.1"/>
    <property type="molecule type" value="Genomic_DNA"/>
</dbReference>
<dbReference type="PANTHER" id="PTHR31845">
    <property type="entry name" value="FINGER DOMAIN PROTEIN, PUTATIVE-RELATED"/>
    <property type="match status" value="1"/>
</dbReference>
<evidence type="ECO:0000313" key="7">
    <source>
        <dbReference type="EMBL" id="ORY58004.1"/>
    </source>
</evidence>
<keyword evidence="5" id="KW-0539">Nucleus</keyword>
<dbReference type="AlphaFoldDB" id="A0A1Y2DFY9"/>
<evidence type="ECO:0000256" key="2">
    <source>
        <dbReference type="ARBA" id="ARBA00023015"/>
    </source>
</evidence>
<dbReference type="OrthoDB" id="4454541at2759"/>
<sequence length="756" mass="82976">MDAAASPPPPTTTKRAPAKRGARAVRRAARDLPPLGTWRPDLAALPFLLRAMRSSAYVVCTRCLSNGSECVYDRPASSVVDDAGLNRLSAIEATLSTQERRLDTLVSSVGEISTTLAEIMSYLRGGGSPASIPPQQTLSSHQPPILPTHASPQYAHLSPAPNPPSLPSFGASILNPPIAARDDTSSPRSSTSRLEALATLASQPSPDGHVDRFASRLHAPIQALADAADEVQSKEAGVSGEKGKHEGNGSEERPKKRSRIGMGAAFSVSPSTKQFDVVAKGIVSDRDARALVLLWLKELQPFCSILDPLTETYTTLRRNRFLFDVIIHTALRAQGGPAPPTKELIAVADQTRSAAQQLIFDAAPPIEVIQALLIMACYHDEPYLISGYAMRLALAAKMDTIFEQIDEHGWDKTDERAKHLTLQLRVWLYLIFLEFKHSRSTGRLILLRQDDVDFVEANADKLLTLHHSIADDQRTVANLKLTFIERQIILTSRRFKDRDDDMANRVAYVHQMRDVLVARHNFYDSRLAVKHTSPLSWARRSQLRHHSESIMFLSANVFGELLLEPNSQPEVQQIAQDTLIAARSVVRTVLQSPAYTSSVKFCGFLFKVDLSFAALLTLKLAKLFPHAVDSADVVADVDHLADLFADTSGSQRYAATLRFTRDQYLTSLQPTSSALPPPPLHPSDELAYEEGQLPPWFAPQHLDINGAGGRGTGALLPGEMEIDWNNVPTSFFSSEMLGGNEWMGTGFPDMSWLGAM</sequence>
<dbReference type="CDD" id="cd12148">
    <property type="entry name" value="fungal_TF_MHR"/>
    <property type="match status" value="1"/>
</dbReference>